<organism evidence="1 2">
    <name type="scientific">Cichorium intybus</name>
    <name type="common">Chicory</name>
    <dbReference type="NCBI Taxonomy" id="13427"/>
    <lineage>
        <taxon>Eukaryota</taxon>
        <taxon>Viridiplantae</taxon>
        <taxon>Streptophyta</taxon>
        <taxon>Embryophyta</taxon>
        <taxon>Tracheophyta</taxon>
        <taxon>Spermatophyta</taxon>
        <taxon>Magnoliopsida</taxon>
        <taxon>eudicotyledons</taxon>
        <taxon>Gunneridae</taxon>
        <taxon>Pentapetalae</taxon>
        <taxon>asterids</taxon>
        <taxon>campanulids</taxon>
        <taxon>Asterales</taxon>
        <taxon>Asteraceae</taxon>
        <taxon>Cichorioideae</taxon>
        <taxon>Cichorieae</taxon>
        <taxon>Cichoriinae</taxon>
        <taxon>Cichorium</taxon>
    </lineage>
</organism>
<comment type="caution">
    <text evidence="1">The sequence shown here is derived from an EMBL/GenBank/DDBJ whole genome shotgun (WGS) entry which is preliminary data.</text>
</comment>
<gene>
    <name evidence="1" type="ORF">L2E82_29532</name>
</gene>
<evidence type="ECO:0000313" key="2">
    <source>
        <dbReference type="Proteomes" id="UP001055811"/>
    </source>
</evidence>
<accession>A0ACB9CYI1</accession>
<evidence type="ECO:0000313" key="1">
    <source>
        <dbReference type="EMBL" id="KAI3739137.1"/>
    </source>
</evidence>
<sequence>MIVEKRMKQGVTNLLMEQELDDMKKRLKEMEEEAAAIRDMQAKVEKEMSANANQGVCVCMGLFDTKVEAVW</sequence>
<dbReference type="EMBL" id="CM042013">
    <property type="protein sequence ID" value="KAI3739137.1"/>
    <property type="molecule type" value="Genomic_DNA"/>
</dbReference>
<reference evidence="2" key="1">
    <citation type="journal article" date="2022" name="Mol. Ecol. Resour.">
        <title>The genomes of chicory, endive, great burdock and yacon provide insights into Asteraceae palaeo-polyploidization history and plant inulin production.</title>
        <authorList>
            <person name="Fan W."/>
            <person name="Wang S."/>
            <person name="Wang H."/>
            <person name="Wang A."/>
            <person name="Jiang F."/>
            <person name="Liu H."/>
            <person name="Zhao H."/>
            <person name="Xu D."/>
            <person name="Zhang Y."/>
        </authorList>
    </citation>
    <scope>NUCLEOTIDE SEQUENCE [LARGE SCALE GENOMIC DNA]</scope>
    <source>
        <strain evidence="2">cv. Punajuju</strain>
    </source>
</reference>
<protein>
    <submittedName>
        <fullName evidence="1">Uncharacterized protein</fullName>
    </submittedName>
</protein>
<name>A0ACB9CYI1_CICIN</name>
<reference evidence="1 2" key="2">
    <citation type="journal article" date="2022" name="Mol. Ecol. Resour.">
        <title>The genomes of chicory, endive, great burdock and yacon provide insights into Asteraceae paleo-polyploidization history and plant inulin production.</title>
        <authorList>
            <person name="Fan W."/>
            <person name="Wang S."/>
            <person name="Wang H."/>
            <person name="Wang A."/>
            <person name="Jiang F."/>
            <person name="Liu H."/>
            <person name="Zhao H."/>
            <person name="Xu D."/>
            <person name="Zhang Y."/>
        </authorList>
    </citation>
    <scope>NUCLEOTIDE SEQUENCE [LARGE SCALE GENOMIC DNA]</scope>
    <source>
        <strain evidence="2">cv. Punajuju</strain>
        <tissue evidence="1">Leaves</tissue>
    </source>
</reference>
<keyword evidence="2" id="KW-1185">Reference proteome</keyword>
<proteinExistence type="predicted"/>
<dbReference type="Proteomes" id="UP001055811">
    <property type="component" value="Linkage Group LG05"/>
</dbReference>